<comment type="caution">
    <text evidence="2">The sequence shown here is derived from an EMBL/GenBank/DDBJ whole genome shotgun (WGS) entry which is preliminary data.</text>
</comment>
<name>A0ABR6RSN6_9ENTR</name>
<dbReference type="Gene3D" id="3.30.450.150">
    <property type="entry name" value="Haem-degrading domain"/>
    <property type="match status" value="1"/>
</dbReference>
<proteinExistence type="predicted"/>
<accession>A0ABR6RSN6</accession>
<dbReference type="Pfam" id="PF03928">
    <property type="entry name" value="HbpS-like"/>
    <property type="match status" value="1"/>
</dbReference>
<dbReference type="EMBL" id="JABBJF010000006">
    <property type="protein sequence ID" value="MBC1186034.1"/>
    <property type="molecule type" value="Genomic_DNA"/>
</dbReference>
<evidence type="ECO:0000256" key="1">
    <source>
        <dbReference type="SAM" id="SignalP"/>
    </source>
</evidence>
<dbReference type="SUPFAM" id="SSF143744">
    <property type="entry name" value="GlcG-like"/>
    <property type="match status" value="1"/>
</dbReference>
<dbReference type="InterPro" id="IPR005624">
    <property type="entry name" value="PduO/GlcC-like"/>
</dbReference>
<keyword evidence="1" id="KW-0732">Signal</keyword>
<reference evidence="2 3" key="1">
    <citation type="submission" date="2020-04" db="EMBL/GenBank/DDBJ databases">
        <title>The draft genome of Kluyvera sichuanensis strain SCKS090646.</title>
        <authorList>
            <person name="Wei L."/>
            <person name="Liu L."/>
            <person name="Feng Y."/>
            <person name="Zong Z."/>
        </authorList>
    </citation>
    <scope>NUCLEOTIDE SEQUENCE [LARGE SCALE GENOMIC DNA]</scope>
    <source>
        <strain evidence="2 3">090646</strain>
    </source>
</reference>
<dbReference type="Proteomes" id="UP000607331">
    <property type="component" value="Unassembled WGS sequence"/>
</dbReference>
<sequence length="142" mass="15236">MKKSLSRATVSLAMAQAMAAKAEKKAIEINVPVVISVVDSGANPLLMQRMDEAFITSCEISLNKAWTACCLQQATHEITECVQPGQSLYGLQLTNQQRIVIFGGGFPIIENDNVIGAIGVSGGTVEQDMEIAMAALTYFQQL</sequence>
<dbReference type="PANTHER" id="PTHR34309">
    <property type="entry name" value="SLR1406 PROTEIN"/>
    <property type="match status" value="1"/>
</dbReference>
<organism evidence="2 3">
    <name type="scientific">Kluyvera sichuanensis</name>
    <dbReference type="NCBI Taxonomy" id="2725494"/>
    <lineage>
        <taxon>Bacteria</taxon>
        <taxon>Pseudomonadati</taxon>
        <taxon>Pseudomonadota</taxon>
        <taxon>Gammaproteobacteria</taxon>
        <taxon>Enterobacterales</taxon>
        <taxon>Enterobacteriaceae</taxon>
        <taxon>Kluyvera</taxon>
    </lineage>
</organism>
<dbReference type="InterPro" id="IPR052517">
    <property type="entry name" value="GlcG_carb_metab_protein"/>
</dbReference>
<dbReference type="PANTHER" id="PTHR34309:SF1">
    <property type="entry name" value="PROTEIN GLCG"/>
    <property type="match status" value="1"/>
</dbReference>
<dbReference type="InterPro" id="IPR038084">
    <property type="entry name" value="PduO/GlcC-like_sf"/>
</dbReference>
<evidence type="ECO:0000313" key="2">
    <source>
        <dbReference type="EMBL" id="MBC1186034.1"/>
    </source>
</evidence>
<protein>
    <submittedName>
        <fullName evidence="2">Heme-binding protein</fullName>
    </submittedName>
</protein>
<gene>
    <name evidence="2" type="ORF">HII27_09915</name>
</gene>
<evidence type="ECO:0000313" key="3">
    <source>
        <dbReference type="Proteomes" id="UP000607331"/>
    </source>
</evidence>
<keyword evidence="3" id="KW-1185">Reference proteome</keyword>
<feature type="signal peptide" evidence="1">
    <location>
        <begin position="1"/>
        <end position="19"/>
    </location>
</feature>
<dbReference type="RefSeq" id="WP_185667737.1">
    <property type="nucleotide sequence ID" value="NZ_JABBJF010000006.1"/>
</dbReference>
<feature type="chain" id="PRO_5046540943" evidence="1">
    <location>
        <begin position="20"/>
        <end position="142"/>
    </location>
</feature>